<sequence length="158" mass="18475">MDMEADVDEEFPMEQDEVKYRCPVCQAKATFVCKACYKEHYCSTDHQKFHWPEHRPSCCNYRIMDATKKTKPPSVWMDCKNYVVATRKLKPGEIIMDELPALILPWNPSSVQKDHKWVICLTCGVGMEDPFIPEDIRRPNSYRCSTCAWPVCDEECEK</sequence>
<dbReference type="EMBL" id="CAJVCH010173749">
    <property type="protein sequence ID" value="CAG7729119.1"/>
    <property type="molecule type" value="Genomic_DNA"/>
</dbReference>
<dbReference type="OrthoDB" id="3180714at2759"/>
<evidence type="ECO:0000256" key="4">
    <source>
        <dbReference type="PROSITE-ProRule" id="PRU00134"/>
    </source>
</evidence>
<keyword evidence="7" id="KW-1185">Reference proteome</keyword>
<evidence type="ECO:0000256" key="1">
    <source>
        <dbReference type="ARBA" id="ARBA00022723"/>
    </source>
</evidence>
<keyword evidence="2 4" id="KW-0863">Zinc-finger</keyword>
<name>A0A8J2K109_9HEXA</name>
<keyword evidence="3" id="KW-0862">Zinc</keyword>
<dbReference type="GO" id="GO:0008270">
    <property type="term" value="F:zinc ion binding"/>
    <property type="evidence" value="ECO:0007669"/>
    <property type="project" value="UniProtKB-KW"/>
</dbReference>
<organism evidence="6 7">
    <name type="scientific">Allacma fusca</name>
    <dbReference type="NCBI Taxonomy" id="39272"/>
    <lineage>
        <taxon>Eukaryota</taxon>
        <taxon>Metazoa</taxon>
        <taxon>Ecdysozoa</taxon>
        <taxon>Arthropoda</taxon>
        <taxon>Hexapoda</taxon>
        <taxon>Collembola</taxon>
        <taxon>Symphypleona</taxon>
        <taxon>Sminthuridae</taxon>
        <taxon>Allacma</taxon>
    </lineage>
</organism>
<proteinExistence type="predicted"/>
<evidence type="ECO:0000313" key="6">
    <source>
        <dbReference type="EMBL" id="CAG7729119.1"/>
    </source>
</evidence>
<evidence type="ECO:0000256" key="2">
    <source>
        <dbReference type="ARBA" id="ARBA00022771"/>
    </source>
</evidence>
<dbReference type="Pfam" id="PF01753">
    <property type="entry name" value="zf-MYND"/>
    <property type="match status" value="1"/>
</dbReference>
<keyword evidence="1" id="KW-0479">Metal-binding</keyword>
<reference evidence="6" key="1">
    <citation type="submission" date="2021-06" db="EMBL/GenBank/DDBJ databases">
        <authorList>
            <person name="Hodson N. C."/>
            <person name="Mongue J. A."/>
            <person name="Jaron S. K."/>
        </authorList>
    </citation>
    <scope>NUCLEOTIDE SEQUENCE</scope>
</reference>
<gene>
    <name evidence="6" type="ORF">AFUS01_LOCUS17856</name>
</gene>
<dbReference type="PANTHER" id="PTHR46455">
    <property type="entry name" value="SET AND MYND DOMAIN CONTAINING, ARTHROPOD-SPECIFIC, MEMBER 4, ISOFORM A"/>
    <property type="match status" value="1"/>
</dbReference>
<evidence type="ECO:0000259" key="5">
    <source>
        <dbReference type="PROSITE" id="PS50865"/>
    </source>
</evidence>
<dbReference type="Proteomes" id="UP000708208">
    <property type="component" value="Unassembled WGS sequence"/>
</dbReference>
<accession>A0A8J2K109</accession>
<dbReference type="PANTHER" id="PTHR46455:SF1">
    <property type="entry name" value="SET AND MYND DOMAIN CONTAINING, ARTHROPOD-SPECIFIC, MEMBER 2"/>
    <property type="match status" value="1"/>
</dbReference>
<dbReference type="InterPro" id="IPR053010">
    <property type="entry name" value="SET_SmydA-8"/>
</dbReference>
<protein>
    <recommendedName>
        <fullName evidence="5">MYND-type domain-containing protein</fullName>
    </recommendedName>
</protein>
<evidence type="ECO:0000256" key="3">
    <source>
        <dbReference type="ARBA" id="ARBA00022833"/>
    </source>
</evidence>
<feature type="domain" description="MYND-type" evidence="5">
    <location>
        <begin position="22"/>
        <end position="58"/>
    </location>
</feature>
<dbReference type="PROSITE" id="PS50865">
    <property type="entry name" value="ZF_MYND_2"/>
    <property type="match status" value="1"/>
</dbReference>
<dbReference type="AlphaFoldDB" id="A0A8J2K109"/>
<dbReference type="InterPro" id="IPR002893">
    <property type="entry name" value="Znf_MYND"/>
</dbReference>
<feature type="non-terminal residue" evidence="6">
    <location>
        <position position="1"/>
    </location>
</feature>
<comment type="caution">
    <text evidence="6">The sequence shown here is derived from an EMBL/GenBank/DDBJ whole genome shotgun (WGS) entry which is preliminary data.</text>
</comment>
<evidence type="ECO:0000313" key="7">
    <source>
        <dbReference type="Proteomes" id="UP000708208"/>
    </source>
</evidence>